<sequence>MWIWIGEARDIGIGVRGRNRFGYRPIKSSKEKEQRQYQETGERNQARAPIHQETSFINKRNRR</sequence>
<feature type="compositionally biased region" description="Polar residues" evidence="1">
    <location>
        <begin position="52"/>
        <end position="63"/>
    </location>
</feature>
<dbReference type="Proteomes" id="UP001203665">
    <property type="component" value="Unassembled WGS sequence"/>
</dbReference>
<gene>
    <name evidence="2" type="ORF">NDM98_14005</name>
</gene>
<keyword evidence="3" id="KW-1185">Reference proteome</keyword>
<feature type="compositionally biased region" description="Basic and acidic residues" evidence="1">
    <location>
        <begin position="28"/>
        <end position="45"/>
    </location>
</feature>
<protein>
    <submittedName>
        <fullName evidence="2">Uncharacterized protein</fullName>
    </submittedName>
</protein>
<evidence type="ECO:0000313" key="3">
    <source>
        <dbReference type="Proteomes" id="UP001203665"/>
    </source>
</evidence>
<evidence type="ECO:0000256" key="1">
    <source>
        <dbReference type="SAM" id="MobiDB-lite"/>
    </source>
</evidence>
<dbReference type="EMBL" id="JAMQJY010000001">
    <property type="protein sequence ID" value="MCM2676480.1"/>
    <property type="molecule type" value="Genomic_DNA"/>
</dbReference>
<dbReference type="RefSeq" id="WP_251608690.1">
    <property type="nucleotide sequence ID" value="NZ_JAMQJY010000001.1"/>
</dbReference>
<organism evidence="2 3">
    <name type="scientific">Alkalicoccobacillus plakortidis</name>
    <dbReference type="NCBI Taxonomy" id="444060"/>
    <lineage>
        <taxon>Bacteria</taxon>
        <taxon>Bacillati</taxon>
        <taxon>Bacillota</taxon>
        <taxon>Bacilli</taxon>
        <taxon>Bacillales</taxon>
        <taxon>Bacillaceae</taxon>
        <taxon>Alkalicoccobacillus</taxon>
    </lineage>
</organism>
<accession>A0ABT0XL93</accession>
<name>A0ABT0XL93_9BACI</name>
<proteinExistence type="predicted"/>
<reference evidence="2" key="1">
    <citation type="submission" date="2022-06" db="EMBL/GenBank/DDBJ databases">
        <title>Alkalicoccobacillus porphyridii sp. nov., isolated from a marine red alga, Porphyridium purpureum and reclassification of Shouchella plakortidis and Shouchella gibsonii as Alkalicoccobacillus plakortidis comb. nov. and Alkalicoccobacillus gibsonii comb. nov.</title>
        <authorList>
            <person name="Kim K.H."/>
            <person name="Lee J.K."/>
            <person name="Han D.M."/>
            <person name="Baek J.H."/>
            <person name="Jeon C.O."/>
        </authorList>
    </citation>
    <scope>NUCLEOTIDE SEQUENCE</scope>
    <source>
        <strain evidence="2">DSM 19153</strain>
    </source>
</reference>
<feature type="region of interest" description="Disordered" evidence="1">
    <location>
        <begin position="26"/>
        <end position="63"/>
    </location>
</feature>
<comment type="caution">
    <text evidence="2">The sequence shown here is derived from an EMBL/GenBank/DDBJ whole genome shotgun (WGS) entry which is preliminary data.</text>
</comment>
<evidence type="ECO:0000313" key="2">
    <source>
        <dbReference type="EMBL" id="MCM2676480.1"/>
    </source>
</evidence>